<keyword evidence="12" id="KW-0411">Iron-sulfur</keyword>
<comment type="cofactor">
    <cofactor evidence="1">
        <name>[4Fe-4S] cluster</name>
        <dbReference type="ChEBI" id="CHEBI:49883"/>
    </cofactor>
</comment>
<dbReference type="NCBIfam" id="TIGR01211">
    <property type="entry name" value="ELP3"/>
    <property type="match status" value="1"/>
</dbReference>
<gene>
    <name evidence="17" type="ORF">A2209_00780</name>
</gene>
<dbReference type="Gene3D" id="3.20.20.70">
    <property type="entry name" value="Aldolase class I"/>
    <property type="match status" value="1"/>
</dbReference>
<dbReference type="GO" id="GO:0033588">
    <property type="term" value="C:elongator holoenzyme complex"/>
    <property type="evidence" value="ECO:0007669"/>
    <property type="project" value="TreeGrafter"/>
</dbReference>
<dbReference type="InterPro" id="IPR032432">
    <property type="entry name" value="Radical_SAM_C"/>
</dbReference>
<keyword evidence="10" id="KW-0694">RNA-binding</keyword>
<comment type="caution">
    <text evidence="17">The sequence shown here is derived from an EMBL/GenBank/DDBJ whole genome shotgun (WGS) entry which is preliminary data.</text>
</comment>
<dbReference type="PANTHER" id="PTHR11135">
    <property type="entry name" value="HISTONE ACETYLTRANSFERASE-RELATED"/>
    <property type="match status" value="1"/>
</dbReference>
<dbReference type="PANTHER" id="PTHR11135:SF2">
    <property type="entry name" value="ELONGATOR COMPLEX PROTEIN 3"/>
    <property type="match status" value="1"/>
</dbReference>
<dbReference type="InterPro" id="IPR034687">
    <property type="entry name" value="ELP3-like"/>
</dbReference>
<evidence type="ECO:0000256" key="5">
    <source>
        <dbReference type="ARBA" id="ARBA00022555"/>
    </source>
</evidence>
<reference evidence="17 18" key="1">
    <citation type="journal article" date="2016" name="Nat. Commun.">
        <title>Thousands of microbial genomes shed light on interconnected biogeochemical processes in an aquifer system.</title>
        <authorList>
            <person name="Anantharaman K."/>
            <person name="Brown C.T."/>
            <person name="Hug L.A."/>
            <person name="Sharon I."/>
            <person name="Castelle C.J."/>
            <person name="Probst A.J."/>
            <person name="Thomas B.C."/>
            <person name="Singh A."/>
            <person name="Wilkins M.J."/>
            <person name="Karaoz U."/>
            <person name="Brodie E.L."/>
            <person name="Williams K.H."/>
            <person name="Hubbard S.S."/>
            <person name="Banfield J.F."/>
        </authorList>
    </citation>
    <scope>NUCLEOTIDE SEQUENCE [LARGE SCALE GENOMIC DNA]</scope>
</reference>
<sequence>MRFVLERHQQKFNPAFYQQVNKLLIKTRVRSASGIVPVSVFTNGVGCPFNCVYCSNEPDMPKSYFSDEPAVMRAIRNHFDPYKQVQSRLQMLYLSGHSLDKIELIIQGGTFSFYDKPYREWFVRRCFDAANTNVAKLIKTGNTTVSKSIYLSQAQRKNETTSQRIIGLTVETRPDFINPKEIKFLRTLGVTRVEIGVQAPDEKILKLINRGHGLKEIVYATKLLKNAGIKITFHLMPGLPGSNYRKDLKMLREIFQNPNYKPDNIKFYPTSVVKYSKLEKWYQQGNYQPLDEKTLTKLILAFKKTIVPPWVRIQRLVRDLTVNDIVVDSFPSNLRQKIETELKKQKIRCQCIRCREIKSDKKSTRLKLEILTYSASDGQEYFLQYIDSQNRLYGLLRLRLFDNQAIVRELHVYGEVNPIGKRDQAKTQHAGLGQNLLYKAEQITKKHHINQLAIIAGIGAREYYRHLGYRLKNTYMLKSWQ</sequence>
<evidence type="ECO:0000256" key="12">
    <source>
        <dbReference type="ARBA" id="ARBA00023014"/>
    </source>
</evidence>
<dbReference type="InterPro" id="IPR058240">
    <property type="entry name" value="rSAM_sf"/>
</dbReference>
<evidence type="ECO:0000256" key="13">
    <source>
        <dbReference type="ARBA" id="ARBA00023315"/>
    </source>
</evidence>
<dbReference type="GO" id="GO:0005737">
    <property type="term" value="C:cytoplasm"/>
    <property type="evidence" value="ECO:0007669"/>
    <property type="project" value="TreeGrafter"/>
</dbReference>
<dbReference type="InterPro" id="IPR007197">
    <property type="entry name" value="rSAM"/>
</dbReference>
<dbReference type="GO" id="GO:0046872">
    <property type="term" value="F:metal ion binding"/>
    <property type="evidence" value="ECO:0007669"/>
    <property type="project" value="UniProtKB-KW"/>
</dbReference>
<evidence type="ECO:0000256" key="15">
    <source>
        <dbReference type="ARBA" id="ARBA00047372"/>
    </source>
</evidence>
<dbReference type="SFLD" id="SFLDS00029">
    <property type="entry name" value="Radical_SAM"/>
    <property type="match status" value="1"/>
</dbReference>
<evidence type="ECO:0000256" key="8">
    <source>
        <dbReference type="ARBA" id="ARBA00022694"/>
    </source>
</evidence>
<keyword evidence="9" id="KW-0479">Metal-binding</keyword>
<dbReference type="SFLD" id="SFLDF00344">
    <property type="entry name" value="ELP3-like"/>
    <property type="match status" value="1"/>
</dbReference>
<evidence type="ECO:0000256" key="2">
    <source>
        <dbReference type="ARBA" id="ARBA00005217"/>
    </source>
</evidence>
<dbReference type="Proteomes" id="UP000178450">
    <property type="component" value="Unassembled WGS sequence"/>
</dbReference>
<dbReference type="GO" id="GO:0002926">
    <property type="term" value="P:tRNA wobble base 5-methoxycarbonylmethyl-2-thiouridinylation"/>
    <property type="evidence" value="ECO:0007669"/>
    <property type="project" value="TreeGrafter"/>
</dbReference>
<name>A0A1F7KFF3_9BACT</name>
<evidence type="ECO:0000256" key="4">
    <source>
        <dbReference type="ARBA" id="ARBA00022485"/>
    </source>
</evidence>
<keyword evidence="7" id="KW-0949">S-adenosyl-L-methionine</keyword>
<dbReference type="SFLD" id="SFLDG01086">
    <property type="entry name" value="elongater_protein-like"/>
    <property type="match status" value="1"/>
</dbReference>
<evidence type="ECO:0000313" key="17">
    <source>
        <dbReference type="EMBL" id="OGK66586.1"/>
    </source>
</evidence>
<comment type="catalytic activity">
    <reaction evidence="15">
        <text>uridine(34) in tRNA + acetyl-CoA + S-adenosyl-L-methionine + H2O = 5-(carboxymethyl)uridine(34) in tRNA + 5'-deoxyadenosine + L-methionine + CoA + 2 H(+)</text>
        <dbReference type="Rhea" id="RHEA:61020"/>
        <dbReference type="Rhea" id="RHEA-COMP:10407"/>
        <dbReference type="Rhea" id="RHEA-COMP:11727"/>
        <dbReference type="ChEBI" id="CHEBI:15377"/>
        <dbReference type="ChEBI" id="CHEBI:15378"/>
        <dbReference type="ChEBI" id="CHEBI:17319"/>
        <dbReference type="ChEBI" id="CHEBI:57287"/>
        <dbReference type="ChEBI" id="CHEBI:57288"/>
        <dbReference type="ChEBI" id="CHEBI:57844"/>
        <dbReference type="ChEBI" id="CHEBI:59789"/>
        <dbReference type="ChEBI" id="CHEBI:65315"/>
        <dbReference type="ChEBI" id="CHEBI:74882"/>
        <dbReference type="EC" id="2.3.1.311"/>
    </reaction>
    <physiologicalReaction direction="left-to-right" evidence="15">
        <dbReference type="Rhea" id="RHEA:61021"/>
    </physiologicalReaction>
</comment>
<keyword evidence="6" id="KW-0808">Transferase</keyword>
<evidence type="ECO:0000256" key="7">
    <source>
        <dbReference type="ARBA" id="ARBA00022691"/>
    </source>
</evidence>
<dbReference type="SUPFAM" id="SSF55729">
    <property type="entry name" value="Acyl-CoA N-acyltransferases (Nat)"/>
    <property type="match status" value="1"/>
</dbReference>
<evidence type="ECO:0000256" key="10">
    <source>
        <dbReference type="ARBA" id="ARBA00022884"/>
    </source>
</evidence>
<dbReference type="PROSITE" id="PS51918">
    <property type="entry name" value="RADICAL_SAM"/>
    <property type="match status" value="1"/>
</dbReference>
<evidence type="ECO:0000256" key="14">
    <source>
        <dbReference type="ARBA" id="ARBA00044771"/>
    </source>
</evidence>
<evidence type="ECO:0000259" key="16">
    <source>
        <dbReference type="PROSITE" id="PS51918"/>
    </source>
</evidence>
<dbReference type="EMBL" id="MGBG01000006">
    <property type="protein sequence ID" value="OGK66586.1"/>
    <property type="molecule type" value="Genomic_DNA"/>
</dbReference>
<dbReference type="InterPro" id="IPR016181">
    <property type="entry name" value="Acyl_CoA_acyltransferase"/>
</dbReference>
<dbReference type="GO" id="GO:0051539">
    <property type="term" value="F:4 iron, 4 sulfur cluster binding"/>
    <property type="evidence" value="ECO:0007669"/>
    <property type="project" value="UniProtKB-KW"/>
</dbReference>
<dbReference type="SUPFAM" id="SSF102114">
    <property type="entry name" value="Radical SAM enzymes"/>
    <property type="match status" value="1"/>
</dbReference>
<organism evidence="17 18">
    <name type="scientific">Candidatus Roizmanbacteria bacterium RIFOXYA1_FULL_41_12</name>
    <dbReference type="NCBI Taxonomy" id="1802082"/>
    <lineage>
        <taxon>Bacteria</taxon>
        <taxon>Candidatus Roizmaniibacteriota</taxon>
    </lineage>
</organism>
<dbReference type="InterPro" id="IPR006638">
    <property type="entry name" value="Elp3/MiaA/NifB-like_rSAM"/>
</dbReference>
<dbReference type="CDD" id="cd01335">
    <property type="entry name" value="Radical_SAM"/>
    <property type="match status" value="1"/>
</dbReference>
<evidence type="ECO:0000256" key="6">
    <source>
        <dbReference type="ARBA" id="ARBA00022679"/>
    </source>
</evidence>
<dbReference type="Gene3D" id="3.40.630.30">
    <property type="match status" value="1"/>
</dbReference>
<evidence type="ECO:0000256" key="1">
    <source>
        <dbReference type="ARBA" id="ARBA00001966"/>
    </source>
</evidence>
<dbReference type="InterPro" id="IPR039661">
    <property type="entry name" value="ELP3"/>
</dbReference>
<feature type="domain" description="Radical SAM core" evidence="16">
    <location>
        <begin position="30"/>
        <end position="323"/>
    </location>
</feature>
<dbReference type="GO" id="GO:0106261">
    <property type="term" value="F:tRNA uridine(34) acetyltransferase activity"/>
    <property type="evidence" value="ECO:0007669"/>
    <property type="project" value="UniProtKB-EC"/>
</dbReference>
<keyword evidence="13" id="KW-0012">Acyltransferase</keyword>
<comment type="similarity">
    <text evidence="3">Belongs to the ELP3 family.</text>
</comment>
<dbReference type="InterPro" id="IPR013785">
    <property type="entry name" value="Aldolase_TIM"/>
</dbReference>
<keyword evidence="8" id="KW-0819">tRNA processing</keyword>
<accession>A0A1F7KFF3</accession>
<comment type="pathway">
    <text evidence="2">tRNA modification.</text>
</comment>
<evidence type="ECO:0000256" key="3">
    <source>
        <dbReference type="ARBA" id="ARBA00005494"/>
    </source>
</evidence>
<dbReference type="Pfam" id="PF16199">
    <property type="entry name" value="Radical_SAM_C"/>
    <property type="match status" value="1"/>
</dbReference>
<keyword evidence="11" id="KW-0408">Iron</keyword>
<dbReference type="GO" id="GO:0000049">
    <property type="term" value="F:tRNA binding"/>
    <property type="evidence" value="ECO:0007669"/>
    <property type="project" value="UniProtKB-KW"/>
</dbReference>
<keyword evidence="5" id="KW-0820">tRNA-binding</keyword>
<dbReference type="EC" id="2.3.1.311" evidence="14"/>
<proteinExistence type="inferred from homology"/>
<evidence type="ECO:0000313" key="18">
    <source>
        <dbReference type="Proteomes" id="UP000178450"/>
    </source>
</evidence>
<keyword evidence="4" id="KW-0004">4Fe-4S</keyword>
<protein>
    <recommendedName>
        <fullName evidence="14">tRNA carboxymethyluridine synthase</fullName>
        <ecNumber evidence="14">2.3.1.311</ecNumber>
    </recommendedName>
</protein>
<evidence type="ECO:0000256" key="9">
    <source>
        <dbReference type="ARBA" id="ARBA00022723"/>
    </source>
</evidence>
<dbReference type="AlphaFoldDB" id="A0A1F7KFF3"/>
<dbReference type="SMART" id="SM00729">
    <property type="entry name" value="Elp3"/>
    <property type="match status" value="1"/>
</dbReference>
<evidence type="ECO:0000256" key="11">
    <source>
        <dbReference type="ARBA" id="ARBA00023004"/>
    </source>
</evidence>
<dbReference type="Pfam" id="PF04055">
    <property type="entry name" value="Radical_SAM"/>
    <property type="match status" value="1"/>
</dbReference>